<feature type="compositionally biased region" description="Low complexity" evidence="2">
    <location>
        <begin position="148"/>
        <end position="158"/>
    </location>
</feature>
<accession>A0A9P7S158</accession>
<evidence type="ECO:0008006" key="5">
    <source>
        <dbReference type="Google" id="ProtNLM"/>
    </source>
</evidence>
<name>A0A9P7S158_9AGAR</name>
<organism evidence="3 4">
    <name type="scientific">Marasmius oreades</name>
    <name type="common">fairy-ring Marasmius</name>
    <dbReference type="NCBI Taxonomy" id="181124"/>
    <lineage>
        <taxon>Eukaryota</taxon>
        <taxon>Fungi</taxon>
        <taxon>Dikarya</taxon>
        <taxon>Basidiomycota</taxon>
        <taxon>Agaricomycotina</taxon>
        <taxon>Agaricomycetes</taxon>
        <taxon>Agaricomycetidae</taxon>
        <taxon>Agaricales</taxon>
        <taxon>Marasmiineae</taxon>
        <taxon>Marasmiaceae</taxon>
        <taxon>Marasmius</taxon>
    </lineage>
</organism>
<proteinExistence type="predicted"/>
<evidence type="ECO:0000313" key="4">
    <source>
        <dbReference type="Proteomes" id="UP001049176"/>
    </source>
</evidence>
<protein>
    <recommendedName>
        <fullName evidence="5">Gag-like protein</fullName>
    </recommendedName>
</protein>
<dbReference type="GeneID" id="66075995"/>
<dbReference type="RefSeq" id="XP_043009703.1">
    <property type="nucleotide sequence ID" value="XM_043151623.1"/>
</dbReference>
<feature type="region of interest" description="Disordered" evidence="2">
    <location>
        <begin position="133"/>
        <end position="160"/>
    </location>
</feature>
<feature type="coiled-coil region" evidence="1">
    <location>
        <begin position="64"/>
        <end position="105"/>
    </location>
</feature>
<keyword evidence="1" id="KW-0175">Coiled coil</keyword>
<evidence type="ECO:0000256" key="2">
    <source>
        <dbReference type="SAM" id="MobiDB-lite"/>
    </source>
</evidence>
<reference evidence="3" key="1">
    <citation type="journal article" date="2021" name="Genome Biol. Evol.">
        <title>The assembled and annotated genome of the fairy-ring fungus Marasmius oreades.</title>
        <authorList>
            <person name="Hiltunen M."/>
            <person name="Ament-Velasquez S.L."/>
            <person name="Johannesson H."/>
        </authorList>
    </citation>
    <scope>NUCLEOTIDE SEQUENCE</scope>
    <source>
        <strain evidence="3">03SP1</strain>
    </source>
</reference>
<dbReference type="KEGG" id="more:E1B28_006919"/>
<keyword evidence="4" id="KW-1185">Reference proteome</keyword>
<dbReference type="Proteomes" id="UP001049176">
    <property type="component" value="Chromosome 4"/>
</dbReference>
<evidence type="ECO:0000256" key="1">
    <source>
        <dbReference type="SAM" id="Coils"/>
    </source>
</evidence>
<gene>
    <name evidence="3" type="ORF">E1B28_006919</name>
</gene>
<dbReference type="AlphaFoldDB" id="A0A9P7S158"/>
<comment type="caution">
    <text evidence="3">The sequence shown here is derived from an EMBL/GenBank/DDBJ whole genome shotgun (WGS) entry which is preliminary data.</text>
</comment>
<dbReference type="OrthoDB" id="2855870at2759"/>
<evidence type="ECO:0000313" key="3">
    <source>
        <dbReference type="EMBL" id="KAG7093233.1"/>
    </source>
</evidence>
<dbReference type="EMBL" id="CM032184">
    <property type="protein sequence ID" value="KAG7093233.1"/>
    <property type="molecule type" value="Genomic_DNA"/>
</dbReference>
<sequence>MEEEFQHSKPADASDIDMAINMIQEHAENIQNNAVVTMHQIMASEMKTMMTQFTAQQRDTNNKLEEILKQNSNLNGRIRDLENKLDKVNQQNDTMRQMMADLIATGIPHGVDAYSSAVRNQDKRGDTTMNKIRANAKPSMPNHNQSSKTKNTTPNKATAVHHPSRLVVRFQPDGIQEHDKVSPEELTRNINNAMWNANVVRTMQGIPTKDPPLVVAARYTERNSSLVISTCEDQTADHLLEFFNNFKGALAIDIGKYKLEAHADKKWFKIQVDNVATLDYYRNVLEPDAILKELATNNPSVQELTKIGHLSMPPRWLIPAKELKCQSRRGSSFIFATDIEEKAIKIVKGGHLVLFGHYCGVCPFQDRPLVQQCNDCWRFGHFTKTCKNPKACRICSSEEHNESRHQSTCSNCQAVAMAEGYEDDMMGTCDHHLRCGNCYQAGNTENLTHAANSRDCPIQKQLYGTARNNEKSAIKKGTPYQITNKKTCKPKKKNDVVATVTISNRFSLLNPDSDMAANTTTTQQLVMCGLGPVNSQARALSPSSGH</sequence>